<reference evidence="4" key="1">
    <citation type="submission" date="2021-12" db="EMBL/GenBank/DDBJ databases">
        <authorList>
            <person name="King R."/>
        </authorList>
    </citation>
    <scope>NUCLEOTIDE SEQUENCE</scope>
</reference>
<comment type="subcellular location">
    <subcellularLocation>
        <location evidence="1">Nucleus</location>
    </subcellularLocation>
</comment>
<evidence type="ECO:0000259" key="3">
    <source>
        <dbReference type="PROSITE" id="PS51031"/>
    </source>
</evidence>
<dbReference type="PANTHER" id="PTHR12243">
    <property type="entry name" value="MADF DOMAIN TRANSCRIPTION FACTOR"/>
    <property type="match status" value="1"/>
</dbReference>
<dbReference type="PANTHER" id="PTHR12243:SF67">
    <property type="entry name" value="COREPRESSOR OF PANGOLIN, ISOFORM A-RELATED"/>
    <property type="match status" value="1"/>
</dbReference>
<dbReference type="InterPro" id="IPR004210">
    <property type="entry name" value="BESS_motif"/>
</dbReference>
<dbReference type="PROSITE" id="PS51029">
    <property type="entry name" value="MADF"/>
    <property type="match status" value="1"/>
</dbReference>
<feature type="domain" description="BESS" evidence="3">
    <location>
        <begin position="180"/>
        <end position="219"/>
    </location>
</feature>
<dbReference type="Pfam" id="PF02944">
    <property type="entry name" value="BESS"/>
    <property type="match status" value="1"/>
</dbReference>
<proteinExistence type="predicted"/>
<dbReference type="Pfam" id="PF10545">
    <property type="entry name" value="MADF_DNA_bdg"/>
    <property type="match status" value="1"/>
</dbReference>
<gene>
    <name evidence="4" type="ORF">CHILSU_LOCUS6914</name>
</gene>
<evidence type="ECO:0000313" key="5">
    <source>
        <dbReference type="Proteomes" id="UP001153292"/>
    </source>
</evidence>
<keyword evidence="1" id="KW-0539">Nucleus</keyword>
<dbReference type="SMART" id="SM00595">
    <property type="entry name" value="MADF"/>
    <property type="match status" value="1"/>
</dbReference>
<evidence type="ECO:0000259" key="2">
    <source>
        <dbReference type="PROSITE" id="PS51029"/>
    </source>
</evidence>
<organism evidence="4 5">
    <name type="scientific">Chilo suppressalis</name>
    <name type="common">Asiatic rice borer moth</name>
    <dbReference type="NCBI Taxonomy" id="168631"/>
    <lineage>
        <taxon>Eukaryota</taxon>
        <taxon>Metazoa</taxon>
        <taxon>Ecdysozoa</taxon>
        <taxon>Arthropoda</taxon>
        <taxon>Hexapoda</taxon>
        <taxon>Insecta</taxon>
        <taxon>Pterygota</taxon>
        <taxon>Neoptera</taxon>
        <taxon>Endopterygota</taxon>
        <taxon>Lepidoptera</taxon>
        <taxon>Glossata</taxon>
        <taxon>Ditrysia</taxon>
        <taxon>Pyraloidea</taxon>
        <taxon>Crambidae</taxon>
        <taxon>Crambinae</taxon>
        <taxon>Chilo</taxon>
    </lineage>
</organism>
<feature type="domain" description="MADF" evidence="2">
    <location>
        <begin position="17"/>
        <end position="111"/>
    </location>
</feature>
<dbReference type="InterPro" id="IPR006578">
    <property type="entry name" value="MADF-dom"/>
</dbReference>
<dbReference type="Proteomes" id="UP001153292">
    <property type="component" value="Chromosome 25"/>
</dbReference>
<name>A0ABN8L8M8_CHISP</name>
<protein>
    <recommendedName>
        <fullName evidence="6">MADF domain-containing protein</fullName>
    </recommendedName>
</protein>
<dbReference type="EMBL" id="OU963918">
    <property type="protein sequence ID" value="CAH2987302.1"/>
    <property type="molecule type" value="Genomic_DNA"/>
</dbReference>
<evidence type="ECO:0000313" key="4">
    <source>
        <dbReference type="EMBL" id="CAH2987302.1"/>
    </source>
</evidence>
<sequence length="237" mass="28314">MESGKRKSSEKIVDKEDLIMMVKERSCLWDRSSMAYRDRAVRDRAWNEIYRMVEPDYDKFSEEMKNLIGLQITKKWYNIRDSYVKSKKLQRLRQKPYLHSKLLGFLDNSFKNLDDSVVYEKDENEEQWLEDVLIVEDEMDLEHETKRSKLNDADESKESTVASAEHNIVNVLANLINREDDEDRAFFTSIMPAVKKLSEDSKFEFRIRMINTLKKLLRQERCSETMKFKVLDEDDVD</sequence>
<evidence type="ECO:0000256" key="1">
    <source>
        <dbReference type="PROSITE-ProRule" id="PRU00371"/>
    </source>
</evidence>
<dbReference type="PROSITE" id="PS51031">
    <property type="entry name" value="BESS"/>
    <property type="match status" value="1"/>
</dbReference>
<accession>A0ABN8L8M8</accession>
<keyword evidence="5" id="KW-1185">Reference proteome</keyword>
<evidence type="ECO:0008006" key="6">
    <source>
        <dbReference type="Google" id="ProtNLM"/>
    </source>
</evidence>
<dbReference type="InterPro" id="IPR039353">
    <property type="entry name" value="TF_Adf1"/>
</dbReference>